<evidence type="ECO:0000313" key="2">
    <source>
        <dbReference type="EMBL" id="SFC60295.1"/>
    </source>
</evidence>
<evidence type="ECO:0000313" key="3">
    <source>
        <dbReference type="Proteomes" id="UP000078227"/>
    </source>
</evidence>
<reference evidence="2 4" key="1">
    <citation type="submission" date="2016-10" db="EMBL/GenBank/DDBJ databases">
        <authorList>
            <person name="Varghese N."/>
            <person name="Submissions S."/>
        </authorList>
    </citation>
    <scope>NUCLEOTIDE SEQUENCE [LARGE SCALE GENOMIC DNA]</scope>
    <source>
        <strain evidence="2 4">CGMCC 1.7012</strain>
    </source>
</reference>
<gene>
    <name evidence="1" type="ORF">AWR26_10240</name>
    <name evidence="2" type="ORF">SAMN05216286_2867</name>
</gene>
<reference evidence="1 3" key="2">
    <citation type="submission" date="2021-03" db="EMBL/GenBank/DDBJ databases">
        <authorList>
            <person name="Li Y."/>
            <person name="Li S."/>
            <person name="Chen M."/>
            <person name="Peng G."/>
            <person name="Tan Z."/>
            <person name="An Q."/>
        </authorList>
    </citation>
    <scope>NUCLEOTIDE SEQUENCE [LARGE SCALE GENOMIC DNA]</scope>
    <source>
        <strain evidence="1 3">Ola 51</strain>
    </source>
</reference>
<name>A0AA94H492_9ENTR</name>
<dbReference type="Proteomes" id="UP000182314">
    <property type="component" value="Unassembled WGS sequence"/>
</dbReference>
<evidence type="ECO:0000313" key="1">
    <source>
        <dbReference type="EMBL" id="ANI82511.1"/>
    </source>
</evidence>
<proteinExistence type="predicted"/>
<accession>A0AA94H492</accession>
<dbReference type="EMBL" id="FOKO01000003">
    <property type="protein sequence ID" value="SFC60295.1"/>
    <property type="molecule type" value="Genomic_DNA"/>
</dbReference>
<dbReference type="RefSeq" id="WP_052502016.1">
    <property type="nucleotide sequence ID" value="NZ_CP014007.2"/>
</dbReference>
<protein>
    <submittedName>
        <fullName evidence="2">Uncharacterized protein</fullName>
    </submittedName>
</protein>
<dbReference type="KEGG" id="kor:AWR26_10240"/>
<dbReference type="Proteomes" id="UP000078227">
    <property type="component" value="Chromosome"/>
</dbReference>
<keyword evidence="3" id="KW-1185">Reference proteome</keyword>
<sequence length="96" mass="10609">MGEIVGGYVIDPAVNINEKGMTKDQVSRFITAFEGIVGAKYLPLMYIGSQLVAGHLYAYIAQRTFIHSQSVEVTLVKVVIYESFDNELAIHSISEI</sequence>
<evidence type="ECO:0000313" key="4">
    <source>
        <dbReference type="Proteomes" id="UP000182314"/>
    </source>
</evidence>
<organism evidence="2 4">
    <name type="scientific">Kosakonia oryzae</name>
    <dbReference type="NCBI Taxonomy" id="497725"/>
    <lineage>
        <taxon>Bacteria</taxon>
        <taxon>Pseudomonadati</taxon>
        <taxon>Pseudomonadota</taxon>
        <taxon>Gammaproteobacteria</taxon>
        <taxon>Enterobacterales</taxon>
        <taxon>Enterobacteriaceae</taxon>
        <taxon>Kosakonia</taxon>
    </lineage>
</organism>
<dbReference type="EMBL" id="CP014007">
    <property type="protein sequence ID" value="ANI82511.1"/>
    <property type="molecule type" value="Genomic_DNA"/>
</dbReference>
<dbReference type="AlphaFoldDB" id="A0AA94H492"/>